<dbReference type="PANTHER" id="PTHR33221">
    <property type="entry name" value="WINGED HELIX-TURN-HELIX TRANSCRIPTIONAL REGULATOR, RRF2 FAMILY"/>
    <property type="match status" value="1"/>
</dbReference>
<proteinExistence type="predicted"/>
<dbReference type="RefSeq" id="WP_011835730.1">
    <property type="nucleotide sequence ID" value="NZ_AZSI01000013.1"/>
</dbReference>
<dbReference type="Gene3D" id="1.10.10.10">
    <property type="entry name" value="Winged helix-like DNA-binding domain superfamily/Winged helix DNA-binding domain"/>
    <property type="match status" value="1"/>
</dbReference>
<gene>
    <name evidence="1" type="ORF">U725_00631</name>
</gene>
<dbReference type="GO" id="GO:0003700">
    <property type="term" value="F:DNA-binding transcription factor activity"/>
    <property type="evidence" value="ECO:0007669"/>
    <property type="project" value="TreeGrafter"/>
</dbReference>
<evidence type="ECO:0008006" key="3">
    <source>
        <dbReference type="Google" id="ProtNLM"/>
    </source>
</evidence>
<comment type="caution">
    <text evidence="1">The sequence shown here is derived from an EMBL/GenBank/DDBJ whole genome shotgun (WGS) entry which is preliminary data.</text>
</comment>
<dbReference type="SUPFAM" id="SSF46785">
    <property type="entry name" value="Winged helix' DNA-binding domain"/>
    <property type="match status" value="1"/>
</dbReference>
<dbReference type="EMBL" id="AZSI01000013">
    <property type="protein sequence ID" value="KEY63171.1"/>
    <property type="molecule type" value="Genomic_DNA"/>
</dbReference>
<dbReference type="Pfam" id="PF02082">
    <property type="entry name" value="Rrf2"/>
    <property type="match status" value="1"/>
</dbReference>
<dbReference type="InterPro" id="IPR036388">
    <property type="entry name" value="WH-like_DNA-bd_sf"/>
</dbReference>
<dbReference type="PATRIC" id="fig|1415168.3.peg.668"/>
<reference evidence="1 2" key="1">
    <citation type="submission" date="2014-06" db="EMBL/GenBank/DDBJ databases">
        <title>Draft genome sequence of the putrescine producing strain Lactococcus lactis subsp cremoris GE214.</title>
        <authorList>
            <person name="Ladero V."/>
            <person name="Linares D.M."/>
            <person name="del Rio B."/>
            <person name="Mayo B."/>
            <person name="Martin M.C."/>
            <person name="Fernandez M."/>
            <person name="Alvarez M.A."/>
        </authorList>
    </citation>
    <scope>NUCLEOTIDE SEQUENCE [LARGE SCALE GENOMIC DNA]</scope>
    <source>
        <strain evidence="1 2">GE214</strain>
    </source>
</reference>
<dbReference type="GO" id="GO:0005829">
    <property type="term" value="C:cytosol"/>
    <property type="evidence" value="ECO:0007669"/>
    <property type="project" value="TreeGrafter"/>
</dbReference>
<evidence type="ECO:0000313" key="2">
    <source>
        <dbReference type="Proteomes" id="UP000028401"/>
    </source>
</evidence>
<dbReference type="PANTHER" id="PTHR33221:SF9">
    <property type="entry name" value="RRF2 FAMILY PROTEIN"/>
    <property type="match status" value="1"/>
</dbReference>
<dbReference type="PROSITE" id="PS51197">
    <property type="entry name" value="HTH_RRF2_2"/>
    <property type="match status" value="1"/>
</dbReference>
<name>A0A084ACZ2_LACLC</name>
<dbReference type="AlphaFoldDB" id="A0A084ACZ2"/>
<protein>
    <recommendedName>
        <fullName evidence="3">Rrf2 family transcriptional regulator</fullName>
    </recommendedName>
</protein>
<dbReference type="SMR" id="A0A084ACZ2"/>
<dbReference type="InterPro" id="IPR036390">
    <property type="entry name" value="WH_DNA-bd_sf"/>
</dbReference>
<evidence type="ECO:0000313" key="1">
    <source>
        <dbReference type="EMBL" id="KEY63171.1"/>
    </source>
</evidence>
<dbReference type="Proteomes" id="UP000028401">
    <property type="component" value="Unassembled WGS sequence"/>
</dbReference>
<accession>A0A084ACZ2</accession>
<organism evidence="1 2">
    <name type="scientific">Lactococcus cremoris subsp. cremoris GE214</name>
    <dbReference type="NCBI Taxonomy" id="1415168"/>
    <lineage>
        <taxon>Bacteria</taxon>
        <taxon>Bacillati</taxon>
        <taxon>Bacillota</taxon>
        <taxon>Bacilli</taxon>
        <taxon>Lactobacillales</taxon>
        <taxon>Streptococcaceae</taxon>
        <taxon>Lactococcus</taxon>
        <taxon>Lactococcus cremoris subsp. cremoris</taxon>
    </lineage>
</organism>
<sequence>MKLSKHLEEAVYVLLILATQKDQQALKSKTLSNLLEVSDSSLKKVLRQLVVNNLIESTASKDGGFKLKKRINEISLKDVMAAVEGEEFISADLSHIGQRIFPNKAHTLESESLVIETLTKAQNLYALELEKLKLSDLLLAEAMDNKTLDWLKRE</sequence>
<dbReference type="InterPro" id="IPR000944">
    <property type="entry name" value="Tscrpt_reg_Rrf2"/>
</dbReference>